<organism evidence="1 2">
    <name type="scientific">Chitinophaga solisilvae</name>
    <dbReference type="NCBI Taxonomy" id="1233460"/>
    <lineage>
        <taxon>Bacteria</taxon>
        <taxon>Pseudomonadati</taxon>
        <taxon>Bacteroidota</taxon>
        <taxon>Chitinophagia</taxon>
        <taxon>Chitinophagales</taxon>
        <taxon>Chitinophagaceae</taxon>
        <taxon>Chitinophaga</taxon>
    </lineage>
</organism>
<keyword evidence="2" id="KW-1185">Reference proteome</keyword>
<dbReference type="OrthoDB" id="100605at2"/>
<evidence type="ECO:0000313" key="1">
    <source>
        <dbReference type="EMBL" id="NSL86860.1"/>
    </source>
</evidence>
<dbReference type="SUPFAM" id="SSF48452">
    <property type="entry name" value="TPR-like"/>
    <property type="match status" value="1"/>
</dbReference>
<dbReference type="Pfam" id="PF01433">
    <property type="entry name" value="Peptidase_M1"/>
    <property type="match status" value="1"/>
</dbReference>
<accession>A0A3S1DLM5</accession>
<dbReference type="SUPFAM" id="SSF55486">
    <property type="entry name" value="Metalloproteases ('zincins'), catalytic domain"/>
    <property type="match status" value="1"/>
</dbReference>
<reference evidence="1" key="1">
    <citation type="submission" date="2020-05" db="EMBL/GenBank/DDBJ databases">
        <title>Chitinophaga laudate sp. nov., isolated from a tropical peat swamp.</title>
        <authorList>
            <person name="Goh C.B.S."/>
            <person name="Lee M.S."/>
            <person name="Parimannan S."/>
            <person name="Pasbakhsh P."/>
            <person name="Yule C.M."/>
            <person name="Rajandas H."/>
            <person name="Loke S."/>
            <person name="Croft L."/>
            <person name="Tan J.B.L."/>
        </authorList>
    </citation>
    <scope>NUCLEOTIDE SEQUENCE</scope>
    <source>
        <strain evidence="1">Mgbs1</strain>
    </source>
</reference>
<dbReference type="Gene3D" id="1.25.40.10">
    <property type="entry name" value="Tetratricopeptide repeat domain"/>
    <property type="match status" value="1"/>
</dbReference>
<dbReference type="GO" id="GO:0008270">
    <property type="term" value="F:zinc ion binding"/>
    <property type="evidence" value="ECO:0007669"/>
    <property type="project" value="InterPro"/>
</dbReference>
<proteinExistence type="predicted"/>
<dbReference type="InterPro" id="IPR014782">
    <property type="entry name" value="Peptidase_M1_dom"/>
</dbReference>
<gene>
    <name evidence="1" type="ORF">ECE50_008465</name>
</gene>
<evidence type="ECO:0000313" key="2">
    <source>
        <dbReference type="Proteomes" id="UP000281028"/>
    </source>
</evidence>
<dbReference type="Gene3D" id="1.10.390.10">
    <property type="entry name" value="Neutral Protease Domain 2"/>
    <property type="match status" value="1"/>
</dbReference>
<comment type="caution">
    <text evidence="1">The sequence shown here is derived from an EMBL/GenBank/DDBJ whole genome shotgun (WGS) entry which is preliminary data.</text>
</comment>
<dbReference type="GO" id="GO:0008237">
    <property type="term" value="F:metallopeptidase activity"/>
    <property type="evidence" value="ECO:0007669"/>
    <property type="project" value="InterPro"/>
</dbReference>
<sequence>MHRLVALLCLLLPLSLVAQHKLDYQLQVRADLSQKSFNVQGHLTFLTDAACADSVDIVISRGVSAATLRLEGAQAKMDTSVNHAGDIVYRWHFVKTLPAATPLRFTYAYERGSAPTFQFYLDTAYCMAGGYGSAWYPQVIAQAPDGTGDYLRGTGVITVTTPLNIMPVMAACTVVTTTATRNHTYEFRYAQPDIFSLYIGNYSRQEYKGNRAFNTYSLSKAVDGNDISRKAAAVLDYLATQFGPLTIPNFSIIEYPEYVAEQTGIGGASILGGVAMPSGALRQFNYALFGHEIGHQWWGNKVMVKGSKGKSMVSECMAQYGSLQVVSHFDGAHAMEYRKTGYPGYIKDQCGLGYLKNAAAGNDEPMATLSDKNGHILGDSKGFMTLELLSNTIGKPAFNKALQTIGEKYSKDGVTWENFLDEMEKAHGGSLQVFYQQWFNRTGAPSWESSWTQQQRKLQLTVTQKDSLYQLPLEVLITYTNGTTSLQKITVKDRSQQIQLPVTGTVKTVQLDPYFKVLHWDEELTPLAYSQAKVVRVLNLRMQRKNDEAVKLAESYIREGLPEDNSGVEFSLLYQLGRIAAVQQRPEAAIAYYQRSLQCVSRPADLLAMTYYRIAQLAAGRHDVALVEWACANALKADAANNNSDGIEAKVAPLLETLGKRTSS</sequence>
<dbReference type="AlphaFoldDB" id="A0A3S1DLM5"/>
<dbReference type="InterPro" id="IPR027268">
    <property type="entry name" value="Peptidase_M4/M1_CTD_sf"/>
</dbReference>
<dbReference type="Proteomes" id="UP000281028">
    <property type="component" value="Unassembled WGS sequence"/>
</dbReference>
<dbReference type="EMBL" id="RIAR02000001">
    <property type="protein sequence ID" value="NSL86860.1"/>
    <property type="molecule type" value="Genomic_DNA"/>
</dbReference>
<protein>
    <submittedName>
        <fullName evidence="1">Uncharacterized protein</fullName>
    </submittedName>
</protein>
<dbReference type="InterPro" id="IPR011990">
    <property type="entry name" value="TPR-like_helical_dom_sf"/>
</dbReference>
<name>A0A3S1DLM5_9BACT</name>